<name>A0A1I5K292_9GAMM</name>
<dbReference type="AlphaFoldDB" id="A0A1I5K292"/>
<dbReference type="Proteomes" id="UP000182400">
    <property type="component" value="Unassembled WGS sequence"/>
</dbReference>
<dbReference type="OrthoDB" id="671583at2"/>
<evidence type="ECO:0000313" key="2">
    <source>
        <dbReference type="Proteomes" id="UP000182400"/>
    </source>
</evidence>
<gene>
    <name evidence="1" type="ORF">SAMN05216601_10258</name>
</gene>
<evidence type="ECO:0000313" key="1">
    <source>
        <dbReference type="EMBL" id="SFO78873.1"/>
    </source>
</evidence>
<protein>
    <submittedName>
        <fullName evidence="1">Uncharacterized protein</fullName>
    </submittedName>
</protein>
<proteinExistence type="predicted"/>
<dbReference type="RefSeq" id="WP_139220701.1">
    <property type="nucleotide sequence ID" value="NZ_FOWP01000002.1"/>
</dbReference>
<sequence>MFSRSPLPKLGEVLRHVITDAGLRPLLNERGMDKGLDDAAVEARPESTAELIAEIEQQLLKAVHAECGPSWHQWLDAAWRHTRTTIQTLVQNIDEMSWADEDGQELYRETIQLPLCRGLLQSAQRQMSGPPLNNLCASPFHTWVEWLSAQLAIEQATLLERLESCLGVDIRSLQRWLQGKPIKKSFWPLRKKVEACVDRALSERQVELSTGWLIVAITLQNIPTVLRVAISQSLQYSPPSLDDVINSFAQREAQWAFHGIRKKAIPLIIEIEELFASTAAHADTIQLNLQQLQ</sequence>
<accession>A0A1I5K292</accession>
<dbReference type="STRING" id="658457.SAMN05216601_10258"/>
<reference evidence="1 2" key="1">
    <citation type="submission" date="2016-10" db="EMBL/GenBank/DDBJ databases">
        <authorList>
            <person name="de Groot N.N."/>
        </authorList>
    </citation>
    <scope>NUCLEOTIDE SEQUENCE [LARGE SCALE GENOMIC DNA]</scope>
    <source>
        <strain evidence="1 2">CCUG 59231</strain>
    </source>
</reference>
<organism evidence="1 2">
    <name type="scientific">Ectopseudomonas composti</name>
    <dbReference type="NCBI Taxonomy" id="658457"/>
    <lineage>
        <taxon>Bacteria</taxon>
        <taxon>Pseudomonadati</taxon>
        <taxon>Pseudomonadota</taxon>
        <taxon>Gammaproteobacteria</taxon>
        <taxon>Pseudomonadales</taxon>
        <taxon>Pseudomonadaceae</taxon>
        <taxon>Ectopseudomonas</taxon>
    </lineage>
</organism>
<dbReference type="EMBL" id="FOWP01000002">
    <property type="protein sequence ID" value="SFO78873.1"/>
    <property type="molecule type" value="Genomic_DNA"/>
</dbReference>